<keyword evidence="8" id="KW-1185">Reference proteome</keyword>
<keyword evidence="7" id="KW-0032">Aminotransferase</keyword>
<dbReference type="InterPro" id="IPR051446">
    <property type="entry name" value="HTH_trans_reg/aminotransferase"/>
</dbReference>
<proteinExistence type="inferred from homology"/>
<evidence type="ECO:0000256" key="3">
    <source>
        <dbReference type="ARBA" id="ARBA00023015"/>
    </source>
</evidence>
<accession>A0A6N8HFS8</accession>
<comment type="similarity">
    <text evidence="1">In the C-terminal section; belongs to the class-I pyridoxal-phosphate-dependent aminotransferase family.</text>
</comment>
<dbReference type="CDD" id="cd00609">
    <property type="entry name" value="AAT_like"/>
    <property type="match status" value="1"/>
</dbReference>
<dbReference type="PRINTS" id="PR00035">
    <property type="entry name" value="HTHGNTR"/>
</dbReference>
<dbReference type="InterPro" id="IPR000524">
    <property type="entry name" value="Tscrpt_reg_HTH_GntR"/>
</dbReference>
<keyword evidence="7" id="KW-0808">Transferase</keyword>
<dbReference type="SMART" id="SM00345">
    <property type="entry name" value="HTH_GNTR"/>
    <property type="match status" value="1"/>
</dbReference>
<dbReference type="GO" id="GO:0030170">
    <property type="term" value="F:pyridoxal phosphate binding"/>
    <property type="evidence" value="ECO:0007669"/>
    <property type="project" value="InterPro"/>
</dbReference>
<dbReference type="InterPro" id="IPR015424">
    <property type="entry name" value="PyrdxlP-dep_Trfase"/>
</dbReference>
<dbReference type="RefSeq" id="WP_157483799.1">
    <property type="nucleotide sequence ID" value="NZ_WOWP01000051.1"/>
</dbReference>
<dbReference type="EMBL" id="WOWP01000051">
    <property type="protein sequence ID" value="MUV04558.1"/>
    <property type="molecule type" value="Genomic_DNA"/>
</dbReference>
<dbReference type="SUPFAM" id="SSF53383">
    <property type="entry name" value="PLP-dependent transferases"/>
    <property type="match status" value="1"/>
</dbReference>
<dbReference type="GO" id="GO:0003677">
    <property type="term" value="F:DNA binding"/>
    <property type="evidence" value="ECO:0007669"/>
    <property type="project" value="UniProtKB-KW"/>
</dbReference>
<dbReference type="GO" id="GO:0003700">
    <property type="term" value="F:DNA-binding transcription factor activity"/>
    <property type="evidence" value="ECO:0007669"/>
    <property type="project" value="InterPro"/>
</dbReference>
<dbReference type="Gene3D" id="1.10.10.10">
    <property type="entry name" value="Winged helix-like DNA-binding domain superfamily/Winged helix DNA-binding domain"/>
    <property type="match status" value="1"/>
</dbReference>
<dbReference type="Gene3D" id="3.40.640.10">
    <property type="entry name" value="Type I PLP-dependent aspartate aminotransferase-like (Major domain)"/>
    <property type="match status" value="1"/>
</dbReference>
<dbReference type="PANTHER" id="PTHR46577">
    <property type="entry name" value="HTH-TYPE TRANSCRIPTIONAL REGULATORY PROTEIN GABR"/>
    <property type="match status" value="1"/>
</dbReference>
<evidence type="ECO:0000256" key="1">
    <source>
        <dbReference type="ARBA" id="ARBA00005384"/>
    </source>
</evidence>
<comment type="caution">
    <text evidence="7">The sequence shown here is derived from an EMBL/GenBank/DDBJ whole genome shotgun (WGS) entry which is preliminary data.</text>
</comment>
<reference evidence="7 8" key="1">
    <citation type="submission" date="2019-12" db="EMBL/GenBank/DDBJ databases">
        <authorList>
            <person name="Sun J.-Q."/>
        </authorList>
    </citation>
    <scope>NUCLEOTIDE SEQUENCE [LARGE SCALE GENOMIC DNA]</scope>
    <source>
        <strain evidence="7 8">JCM 17928</strain>
    </source>
</reference>
<dbReference type="SUPFAM" id="SSF46785">
    <property type="entry name" value="Winged helix' DNA-binding domain"/>
    <property type="match status" value="1"/>
</dbReference>
<dbReference type="InterPro" id="IPR036388">
    <property type="entry name" value="WH-like_DNA-bd_sf"/>
</dbReference>
<sequence>MDIITHILSSDFNSANQSQNTPKFVRLTEYLKNIIEQYQLLEGTHLPSTRNLSKHLSVSRSTVIKAYELLIIEGFVEAKKGSGYKILPRQEKNITAKDKVNPQVKYPKISKSGVSFQHNVHLINTTSDKYIAFRPGLPPLDIFPVNQWKKLSNLYWRNIKASSLTYSNSSGIKNLKKNIANYLYLMRGIKCDYEQIIIVSGSLQSLYLLGTALLDRGNAVVMENPTFPNVHSIFRSLEADINAFPVDSEGICLPESNEAFTPKIIHVTPSNHYPTGVKMTKKRKQEVIDWAKQNETIIIENDYDHEVSNWGLKDPTIFEMDNDNRTVYLGTFNRLLHPSIRLGYMVVPYYLLDVITALQKHSHRFVSPYNQIVMSQFIEKNYLFNHIKNVIEVADERKELFTRLVNNNIHESFKLNESATRSLHLLSSVPQSFHDKELVDELTQHQLIAHQYSKCFINDEQNGLILGYSAVRKHLMTKKIMEMVRTYNDFAQRHL</sequence>
<feature type="domain" description="HTH gntR-type" evidence="6">
    <location>
        <begin position="21"/>
        <end position="89"/>
    </location>
</feature>
<dbReference type="AlphaFoldDB" id="A0A6N8HFS8"/>
<evidence type="ECO:0000256" key="5">
    <source>
        <dbReference type="ARBA" id="ARBA00023163"/>
    </source>
</evidence>
<dbReference type="GO" id="GO:0008483">
    <property type="term" value="F:transaminase activity"/>
    <property type="evidence" value="ECO:0007669"/>
    <property type="project" value="UniProtKB-KW"/>
</dbReference>
<dbReference type="OrthoDB" id="594134at2"/>
<dbReference type="PROSITE" id="PS50949">
    <property type="entry name" value="HTH_GNTR"/>
    <property type="match status" value="1"/>
</dbReference>
<dbReference type="InterPro" id="IPR004839">
    <property type="entry name" value="Aminotransferase_I/II_large"/>
</dbReference>
<name>A0A6N8HFS8_9FLAO</name>
<dbReference type="Pfam" id="PF00155">
    <property type="entry name" value="Aminotran_1_2"/>
    <property type="match status" value="1"/>
</dbReference>
<dbReference type="CDD" id="cd07377">
    <property type="entry name" value="WHTH_GntR"/>
    <property type="match status" value="1"/>
</dbReference>
<keyword evidence="5" id="KW-0804">Transcription</keyword>
<evidence type="ECO:0000259" key="6">
    <source>
        <dbReference type="PROSITE" id="PS50949"/>
    </source>
</evidence>
<organism evidence="7 8">
    <name type="scientific">Flavobacterium rakeshii</name>
    <dbReference type="NCBI Taxonomy" id="1038845"/>
    <lineage>
        <taxon>Bacteria</taxon>
        <taxon>Pseudomonadati</taxon>
        <taxon>Bacteroidota</taxon>
        <taxon>Flavobacteriia</taxon>
        <taxon>Flavobacteriales</taxon>
        <taxon>Flavobacteriaceae</taxon>
        <taxon>Flavobacterium</taxon>
    </lineage>
</organism>
<dbReference type="InterPro" id="IPR015421">
    <property type="entry name" value="PyrdxlP-dep_Trfase_major"/>
</dbReference>
<evidence type="ECO:0000313" key="8">
    <source>
        <dbReference type="Proteomes" id="UP000433945"/>
    </source>
</evidence>
<keyword evidence="2" id="KW-0663">Pyridoxal phosphate</keyword>
<evidence type="ECO:0000256" key="2">
    <source>
        <dbReference type="ARBA" id="ARBA00022898"/>
    </source>
</evidence>
<evidence type="ECO:0000313" key="7">
    <source>
        <dbReference type="EMBL" id="MUV04558.1"/>
    </source>
</evidence>
<protein>
    <submittedName>
        <fullName evidence="7">Aminotransferase class I/II-fold pyridoxal phosphate-dependent enzyme</fullName>
    </submittedName>
</protein>
<gene>
    <name evidence="7" type="ORF">GN157_12640</name>
</gene>
<dbReference type="PANTHER" id="PTHR46577:SF1">
    <property type="entry name" value="HTH-TYPE TRANSCRIPTIONAL REGULATORY PROTEIN GABR"/>
    <property type="match status" value="1"/>
</dbReference>
<dbReference type="Pfam" id="PF00392">
    <property type="entry name" value="GntR"/>
    <property type="match status" value="1"/>
</dbReference>
<keyword evidence="3" id="KW-0805">Transcription regulation</keyword>
<dbReference type="InterPro" id="IPR036390">
    <property type="entry name" value="WH_DNA-bd_sf"/>
</dbReference>
<keyword evidence="4" id="KW-0238">DNA-binding</keyword>
<dbReference type="Proteomes" id="UP000433945">
    <property type="component" value="Unassembled WGS sequence"/>
</dbReference>
<evidence type="ECO:0000256" key="4">
    <source>
        <dbReference type="ARBA" id="ARBA00023125"/>
    </source>
</evidence>